<protein>
    <submittedName>
        <fullName evidence="1">Uncharacterized protein</fullName>
    </submittedName>
</protein>
<dbReference type="EMBL" id="CM023474">
    <property type="protein sequence ID" value="KAH7950154.1"/>
    <property type="molecule type" value="Genomic_DNA"/>
</dbReference>
<organism evidence="1 2">
    <name type="scientific">Dermacentor silvarum</name>
    <name type="common">Tick</name>
    <dbReference type="NCBI Taxonomy" id="543639"/>
    <lineage>
        <taxon>Eukaryota</taxon>
        <taxon>Metazoa</taxon>
        <taxon>Ecdysozoa</taxon>
        <taxon>Arthropoda</taxon>
        <taxon>Chelicerata</taxon>
        <taxon>Arachnida</taxon>
        <taxon>Acari</taxon>
        <taxon>Parasitiformes</taxon>
        <taxon>Ixodida</taxon>
        <taxon>Ixodoidea</taxon>
        <taxon>Ixodidae</taxon>
        <taxon>Rhipicephalinae</taxon>
        <taxon>Dermacentor</taxon>
    </lineage>
</organism>
<dbReference type="Proteomes" id="UP000821865">
    <property type="component" value="Chromosome 5"/>
</dbReference>
<gene>
    <name evidence="1" type="ORF">HPB49_020229</name>
</gene>
<evidence type="ECO:0000313" key="1">
    <source>
        <dbReference type="EMBL" id="KAH7950154.1"/>
    </source>
</evidence>
<accession>A0ACB8CSM7</accession>
<proteinExistence type="predicted"/>
<reference evidence="1" key="1">
    <citation type="submission" date="2020-05" db="EMBL/GenBank/DDBJ databases">
        <title>Large-scale comparative analyses of tick genomes elucidate their genetic diversity and vector capacities.</title>
        <authorList>
            <person name="Jia N."/>
            <person name="Wang J."/>
            <person name="Shi W."/>
            <person name="Du L."/>
            <person name="Sun Y."/>
            <person name="Zhan W."/>
            <person name="Jiang J."/>
            <person name="Wang Q."/>
            <person name="Zhang B."/>
            <person name="Ji P."/>
            <person name="Sakyi L.B."/>
            <person name="Cui X."/>
            <person name="Yuan T."/>
            <person name="Jiang B."/>
            <person name="Yang W."/>
            <person name="Lam T.T.-Y."/>
            <person name="Chang Q."/>
            <person name="Ding S."/>
            <person name="Wang X."/>
            <person name="Zhu J."/>
            <person name="Ruan X."/>
            <person name="Zhao L."/>
            <person name="Wei J."/>
            <person name="Que T."/>
            <person name="Du C."/>
            <person name="Cheng J."/>
            <person name="Dai P."/>
            <person name="Han X."/>
            <person name="Huang E."/>
            <person name="Gao Y."/>
            <person name="Liu J."/>
            <person name="Shao H."/>
            <person name="Ye R."/>
            <person name="Li L."/>
            <person name="Wei W."/>
            <person name="Wang X."/>
            <person name="Wang C."/>
            <person name="Yang T."/>
            <person name="Huo Q."/>
            <person name="Li W."/>
            <person name="Guo W."/>
            <person name="Chen H."/>
            <person name="Zhou L."/>
            <person name="Ni X."/>
            <person name="Tian J."/>
            <person name="Zhou Y."/>
            <person name="Sheng Y."/>
            <person name="Liu T."/>
            <person name="Pan Y."/>
            <person name="Xia L."/>
            <person name="Li J."/>
            <person name="Zhao F."/>
            <person name="Cao W."/>
        </authorList>
    </citation>
    <scope>NUCLEOTIDE SEQUENCE</scope>
    <source>
        <strain evidence="1">Dsil-2018</strain>
    </source>
</reference>
<sequence length="480" mass="51548">MTSTKSLDVGDFAVFGILTVLGYVVGLYFSVSRRSLQVAHIEGGGHASAEVDAFLGGRSLPASALAVSLVASVVTGVNVVSFVGHLYAHGFHLLWTMAAIPVAMVVTSTTLVPLLYDMRAASVFQKIVFPSGPIADGNTLSQIGLFQIPSFVSQIWHAMCVFIRRSYIRHVAGLGNTDGAGDRYCRAWRIKDGALQLFQVRGRERGMSEQGGLRGVVWADCVQAVVMFASPLIIIGKVFYDSGNANPPLRPLDGLNTTEYVLRSSSTRPGKKMTWADMVSNNGSAPPTSKQGKAQSEHVPDPRIHTLERENKALKQELAELRATLARLEGRILNNTPTPIPQSSGSVIAPCNTNKRRAVVIQTDDDTSDVDTLMSDASEAPSNASVSDNKAKKRSKKKSKYNAFQSVITEIKEALTQICGRLDRLERPIAHPKTTKIILTPDPGPMSALGPPPAPPAPSRPPGPMSEPSINGAMPNQYNG</sequence>
<evidence type="ECO:0000313" key="2">
    <source>
        <dbReference type="Proteomes" id="UP000821865"/>
    </source>
</evidence>
<keyword evidence="2" id="KW-1185">Reference proteome</keyword>
<name>A0ACB8CSM7_DERSI</name>
<comment type="caution">
    <text evidence="1">The sequence shown here is derived from an EMBL/GenBank/DDBJ whole genome shotgun (WGS) entry which is preliminary data.</text>
</comment>